<evidence type="ECO:0000256" key="4">
    <source>
        <dbReference type="ARBA" id="ARBA00022692"/>
    </source>
</evidence>
<gene>
    <name evidence="14" type="ORF">CDSE_0512</name>
</gene>
<organism evidence="14 15">
    <name type="scientific">Candidatus Kinetoplastidibacterium desouzai TCC079E</name>
    <dbReference type="NCBI Taxonomy" id="1208919"/>
    <lineage>
        <taxon>Bacteria</taxon>
        <taxon>Pseudomonadati</taxon>
        <taxon>Pseudomonadota</taxon>
        <taxon>Betaproteobacteria</taxon>
        <taxon>Candidatus Kinetoplastidibacterium</taxon>
    </lineage>
</organism>
<evidence type="ECO:0000256" key="5">
    <source>
        <dbReference type="ARBA" id="ARBA00022989"/>
    </source>
</evidence>
<keyword evidence="5 12" id="KW-1133">Transmembrane helix</keyword>
<evidence type="ECO:0000259" key="13">
    <source>
        <dbReference type="PROSITE" id="PS50198"/>
    </source>
</evidence>
<keyword evidence="11 14" id="KW-0413">Isomerase</keyword>
<evidence type="ECO:0000256" key="7">
    <source>
        <dbReference type="ARBA" id="ARBA00023186"/>
    </source>
</evidence>
<dbReference type="AlphaFoldDB" id="M1M3K5"/>
<feature type="domain" description="PpiC" evidence="13">
    <location>
        <begin position="261"/>
        <end position="366"/>
    </location>
</feature>
<feature type="transmembrane region" description="Helical" evidence="12">
    <location>
        <begin position="12"/>
        <end position="32"/>
    </location>
</feature>
<protein>
    <recommendedName>
        <fullName evidence="9">Periplasmic chaperone PpiD</fullName>
    </recommendedName>
    <alternativeName>
        <fullName evidence="10">Periplasmic folding chaperone</fullName>
    </alternativeName>
</protein>
<evidence type="ECO:0000256" key="1">
    <source>
        <dbReference type="ARBA" id="ARBA00004382"/>
    </source>
</evidence>
<dbReference type="Gene3D" id="3.10.50.40">
    <property type="match status" value="1"/>
</dbReference>
<keyword evidence="15" id="KW-1185">Reference proteome</keyword>
<dbReference type="Proteomes" id="UP000011547">
    <property type="component" value="Chromosome"/>
</dbReference>
<keyword evidence="4 12" id="KW-0812">Transmembrane</keyword>
<evidence type="ECO:0000256" key="2">
    <source>
        <dbReference type="ARBA" id="ARBA00022475"/>
    </source>
</evidence>
<dbReference type="InterPro" id="IPR027304">
    <property type="entry name" value="Trigger_fact/SurA_dom_sf"/>
</dbReference>
<comment type="similarity">
    <text evidence="8">Belongs to the PpiD chaperone family.</text>
</comment>
<evidence type="ECO:0000256" key="12">
    <source>
        <dbReference type="SAM" id="Phobius"/>
    </source>
</evidence>
<dbReference type="KEGG" id="kde:CDSE_0512"/>
<dbReference type="Gene3D" id="1.10.4030.10">
    <property type="entry name" value="Porin chaperone SurA, peptide-binding domain"/>
    <property type="match status" value="1"/>
</dbReference>
<dbReference type="PANTHER" id="PTHR47529">
    <property type="entry name" value="PEPTIDYL-PROLYL CIS-TRANS ISOMERASE D"/>
    <property type="match status" value="1"/>
</dbReference>
<dbReference type="SUPFAM" id="SSF54534">
    <property type="entry name" value="FKBP-like"/>
    <property type="match status" value="1"/>
</dbReference>
<evidence type="ECO:0000256" key="10">
    <source>
        <dbReference type="ARBA" id="ARBA00042775"/>
    </source>
</evidence>
<evidence type="ECO:0000256" key="3">
    <source>
        <dbReference type="ARBA" id="ARBA00022519"/>
    </source>
</evidence>
<dbReference type="PATRIC" id="fig|1208919.3.peg.263"/>
<evidence type="ECO:0000313" key="14">
    <source>
        <dbReference type="EMBL" id="AGF46825.1"/>
    </source>
</evidence>
<proteinExistence type="inferred from homology"/>
<dbReference type="InterPro" id="IPR046357">
    <property type="entry name" value="PPIase_dom_sf"/>
</dbReference>
<dbReference type="STRING" id="1208919.CDSE_0512"/>
<keyword evidence="6 12" id="KW-0472">Membrane</keyword>
<dbReference type="OrthoDB" id="9812372at2"/>
<dbReference type="GO" id="GO:0003755">
    <property type="term" value="F:peptidyl-prolyl cis-trans isomerase activity"/>
    <property type="evidence" value="ECO:0007669"/>
    <property type="project" value="UniProtKB-KW"/>
</dbReference>
<dbReference type="RefSeq" id="WP_015396236.1">
    <property type="nucleotide sequence ID" value="NC_020294.1"/>
</dbReference>
<sequence length="644" mass="75173">MFDFFRDKSRWIVIIITILIVPAIFFSGVYNYNQTYNSKKIASLGNKIITLDDFEKAYSRFIERLIIDAGDHIDVSLFDTIDMRKRFLEELINSNLLKLAVNDLDISVSDSSLREYIYSLDLSDGNNFSKDSYLKILHNNGLTPEKFEKTQRESLACRKLMNSITSSPIVSKKILDRYIDYFLQNREIRYIKYKLGDYKSLVSINEEDMLLWYKDNKKLLEIPFNLDIDYLVLDQDSILVNEEITDNDINNFYSKNSLIYGEKRSFDCIFINFDDSDNKNIKDIKRSRAYKIFETLISNPDKFTLFLKEFSDPKIIDKKNDFMWSKEDIENSYGSFFADSVFNLDKNQISDVIESDEGLYIIKVTKISHENIPDKNSIKGNMKEMILNQKKNLYFADLLSKIRSSVYEENKDLAFMAEEFKLKIHSLRGLTQDGKILDNNNKESLNSFIINNNLLKVLFDSKSLIDRKYSNILQISPSIFLIIKIVNVHDTYVPEYNKVRGIVNNYVVQDKSKDLLLKKGNEALDALKNKRDSILLKDFSKPIKISFNESNSDLPKELIDLVMKMQFSDLPSYLGALIDSNFFIVSLDKIERLPNYISLYQDTKNLLLEKAGKSEWLSFIRSLHDQYNLKLFDNVNDIINVTID</sequence>
<keyword evidence="7" id="KW-0143">Chaperone</keyword>
<dbReference type="InterPro" id="IPR000297">
    <property type="entry name" value="PPIase_PpiC"/>
</dbReference>
<evidence type="ECO:0000313" key="15">
    <source>
        <dbReference type="Proteomes" id="UP000011547"/>
    </source>
</evidence>
<dbReference type="GO" id="GO:0005886">
    <property type="term" value="C:plasma membrane"/>
    <property type="evidence" value="ECO:0007669"/>
    <property type="project" value="UniProtKB-SubCell"/>
</dbReference>
<dbReference type="eggNOG" id="COG0760">
    <property type="taxonomic scope" value="Bacteria"/>
</dbReference>
<dbReference type="EMBL" id="CP003803">
    <property type="protein sequence ID" value="AGF46825.1"/>
    <property type="molecule type" value="Genomic_DNA"/>
</dbReference>
<dbReference type="Pfam" id="PF13624">
    <property type="entry name" value="SurA_N_3"/>
    <property type="match status" value="1"/>
</dbReference>
<dbReference type="PROSITE" id="PS50198">
    <property type="entry name" value="PPIC_PPIASE_2"/>
    <property type="match status" value="1"/>
</dbReference>
<comment type="subcellular location">
    <subcellularLocation>
        <location evidence="1">Cell inner membrane</location>
        <topology evidence="1">Single-pass type II membrane protein</topology>
        <orientation evidence="1">Periplasmic side</orientation>
    </subcellularLocation>
</comment>
<dbReference type="PANTHER" id="PTHR47529:SF1">
    <property type="entry name" value="PERIPLASMIC CHAPERONE PPID"/>
    <property type="match status" value="1"/>
</dbReference>
<keyword evidence="2" id="KW-1003">Cell membrane</keyword>
<name>M1M3K5_9PROT</name>
<keyword evidence="11" id="KW-0697">Rotamase</keyword>
<dbReference type="SUPFAM" id="SSF109998">
    <property type="entry name" value="Triger factor/SurA peptide-binding domain-like"/>
    <property type="match status" value="1"/>
</dbReference>
<evidence type="ECO:0000256" key="8">
    <source>
        <dbReference type="ARBA" id="ARBA00038408"/>
    </source>
</evidence>
<evidence type="ECO:0000256" key="9">
    <source>
        <dbReference type="ARBA" id="ARBA00040743"/>
    </source>
</evidence>
<keyword evidence="3" id="KW-0997">Cell inner membrane</keyword>
<evidence type="ECO:0000256" key="6">
    <source>
        <dbReference type="ARBA" id="ARBA00023136"/>
    </source>
</evidence>
<evidence type="ECO:0000256" key="11">
    <source>
        <dbReference type="PROSITE-ProRule" id="PRU00278"/>
    </source>
</evidence>
<dbReference type="InterPro" id="IPR052029">
    <property type="entry name" value="PpiD_chaperone"/>
</dbReference>
<reference evidence="14 15" key="1">
    <citation type="journal article" date="2013" name="Genome Biol. Evol.">
        <title>Genome evolution and phylogenomic analysis of candidatus kinetoplastibacterium, the betaproteobacterial endosymbionts of strigomonas and angomonas.</title>
        <authorList>
            <person name="Alves J.M."/>
            <person name="Serrano M.G."/>
            <person name="Maia da Silva F."/>
            <person name="Voegtly L.J."/>
            <person name="Matveyev A.V."/>
            <person name="Teixeira M.M."/>
            <person name="Camargo E.P."/>
            <person name="Buck G.A."/>
        </authorList>
    </citation>
    <scope>NUCLEOTIDE SEQUENCE [LARGE SCALE GENOMIC DNA]</scope>
    <source>
        <strain evidence="14 15">TCC079E</strain>
    </source>
</reference>
<accession>M1M3K5</accession>
<dbReference type="Pfam" id="PF00639">
    <property type="entry name" value="Rotamase"/>
    <property type="match status" value="1"/>
</dbReference>
<dbReference type="HOGENOM" id="CLU_023843_1_2_4"/>